<accession>A0A0V0GSE4</accession>
<dbReference type="AlphaFoldDB" id="A0A0V0GSE4"/>
<protein>
    <submittedName>
        <fullName evidence="1">Putative ovule protein</fullName>
    </submittedName>
</protein>
<reference evidence="1" key="1">
    <citation type="submission" date="2015-12" db="EMBL/GenBank/DDBJ databases">
        <title>Gene expression during late stages of embryo sac development: a critical building block for successful pollen-pistil interactions.</title>
        <authorList>
            <person name="Liu Y."/>
            <person name="Joly V."/>
            <person name="Sabar M."/>
            <person name="Matton D.P."/>
        </authorList>
    </citation>
    <scope>NUCLEOTIDE SEQUENCE</scope>
</reference>
<name>A0A0V0GSE4_SOLCH</name>
<sequence>MPSSNELLANSLTFIQPHCPLRKVMLPHLRHPLAIDSHSKVPLKSLGSIFNFCFDILASILPPTYPKHPTYFKWPC</sequence>
<organism evidence="1">
    <name type="scientific">Solanum chacoense</name>
    <name type="common">Chaco potato</name>
    <dbReference type="NCBI Taxonomy" id="4108"/>
    <lineage>
        <taxon>Eukaryota</taxon>
        <taxon>Viridiplantae</taxon>
        <taxon>Streptophyta</taxon>
        <taxon>Embryophyta</taxon>
        <taxon>Tracheophyta</taxon>
        <taxon>Spermatophyta</taxon>
        <taxon>Magnoliopsida</taxon>
        <taxon>eudicotyledons</taxon>
        <taxon>Gunneridae</taxon>
        <taxon>Pentapetalae</taxon>
        <taxon>asterids</taxon>
        <taxon>lamiids</taxon>
        <taxon>Solanales</taxon>
        <taxon>Solanaceae</taxon>
        <taxon>Solanoideae</taxon>
        <taxon>Solaneae</taxon>
        <taxon>Solanum</taxon>
    </lineage>
</organism>
<dbReference type="EMBL" id="GEDG01032558">
    <property type="protein sequence ID" value="JAP10749.1"/>
    <property type="molecule type" value="Transcribed_RNA"/>
</dbReference>
<proteinExistence type="predicted"/>
<evidence type="ECO:0000313" key="1">
    <source>
        <dbReference type="EMBL" id="JAP10749.1"/>
    </source>
</evidence>